<feature type="region of interest" description="Disordered" evidence="1">
    <location>
        <begin position="86"/>
        <end position="105"/>
    </location>
</feature>
<keyword evidence="2" id="KW-0472">Membrane</keyword>
<keyword evidence="2" id="KW-0812">Transmembrane</keyword>
<sequence length="190" mass="21638">MIGTKNSRCWVWTNRLTMIEFFYFCFSFCALASSFGVVVDARLSEPALSLSGSGRWILESPVADKKPESHHDWLSVIIPFESARDNVDDGDRSNPSRSRHLEYNGNSYYGDDSTDDAFKTYNTIYNVVTAANSAKNTAEEKTETFYDMFYTAPSSWSSEEWGVFTFLCLVTMYCICCCFRKCILEPCCCL</sequence>
<evidence type="ECO:0000313" key="3">
    <source>
        <dbReference type="EMBL" id="CAD8892486.1"/>
    </source>
</evidence>
<feature type="transmembrane region" description="Helical" evidence="2">
    <location>
        <begin position="161"/>
        <end position="179"/>
    </location>
</feature>
<reference evidence="3" key="1">
    <citation type="submission" date="2021-01" db="EMBL/GenBank/DDBJ databases">
        <authorList>
            <person name="Corre E."/>
            <person name="Pelletier E."/>
            <person name="Niang G."/>
            <person name="Scheremetjew M."/>
            <person name="Finn R."/>
            <person name="Kale V."/>
            <person name="Holt S."/>
            <person name="Cochrane G."/>
            <person name="Meng A."/>
            <person name="Brown T."/>
            <person name="Cohen L."/>
        </authorList>
    </citation>
    <scope>NUCLEOTIDE SEQUENCE</scope>
    <source>
        <strain evidence="3">308</strain>
    </source>
</reference>
<proteinExistence type="predicted"/>
<keyword evidence="2" id="KW-1133">Transmembrane helix</keyword>
<gene>
    <name evidence="3" type="ORF">CHYS00102_LOCUS19694</name>
</gene>
<protein>
    <submittedName>
        <fullName evidence="3">Uncharacterized protein</fullName>
    </submittedName>
</protein>
<feature type="transmembrane region" description="Helical" evidence="2">
    <location>
        <begin position="21"/>
        <end position="39"/>
    </location>
</feature>
<dbReference type="AlphaFoldDB" id="A0A7S1BPE6"/>
<name>A0A7S1BPE6_9STRA</name>
<organism evidence="3">
    <name type="scientific">Corethron hystrix</name>
    <dbReference type="NCBI Taxonomy" id="216773"/>
    <lineage>
        <taxon>Eukaryota</taxon>
        <taxon>Sar</taxon>
        <taxon>Stramenopiles</taxon>
        <taxon>Ochrophyta</taxon>
        <taxon>Bacillariophyta</taxon>
        <taxon>Coscinodiscophyceae</taxon>
        <taxon>Corethrophycidae</taxon>
        <taxon>Corethrales</taxon>
        <taxon>Corethraceae</taxon>
        <taxon>Corethron</taxon>
    </lineage>
</organism>
<feature type="compositionally biased region" description="Basic and acidic residues" evidence="1">
    <location>
        <begin position="86"/>
        <end position="102"/>
    </location>
</feature>
<dbReference type="EMBL" id="HBFR01027261">
    <property type="protein sequence ID" value="CAD8892486.1"/>
    <property type="molecule type" value="Transcribed_RNA"/>
</dbReference>
<evidence type="ECO:0000256" key="1">
    <source>
        <dbReference type="SAM" id="MobiDB-lite"/>
    </source>
</evidence>
<evidence type="ECO:0000256" key="2">
    <source>
        <dbReference type="SAM" id="Phobius"/>
    </source>
</evidence>
<accession>A0A7S1BPE6</accession>